<sequence>MASQQPEAGTSSLPALADYADTEAATGSAHSTPASSIPATSVFPFLELPRELRDQETTQIYDCVLELPDTRGERALRIERRHLKYFKPSAASFLLLLHHEYFLLDRQVAAEALESLLKNHTPFLSCGPFVLQSLFTRIEEEPAGQGKQWLRWMRKIELDWITFPNLAIYPPNRENGKDEWPWEADDIEVDVEYVKGFKDTEMSYGDDTGYNDEYDYEGDGYDDNFYDPVDMDLYPSFEQPTSSMIQQPAGEADDPFGLTTIYPFSDPSSEPDHDTTSQETLYTKLDLLISLEVTPLFTYFSSPVFSLSSITLPLYFISKSSLHHRSAARPGYALPLKLRYWVAVAVHALLLLCPPDGGSPALNEVRIKYLAWDIWANMDPSDDIYSMPEKGVWFKDGDGREGQGEAFRAVWNGLFERGLDVSNGALDATVKLVQWHGDLEQWRVGDELDVVFTRAGKGKEKAIQ</sequence>
<evidence type="ECO:0000313" key="2">
    <source>
        <dbReference type="Proteomes" id="UP000799770"/>
    </source>
</evidence>
<dbReference type="OrthoDB" id="62952at2759"/>
<evidence type="ECO:0000313" key="1">
    <source>
        <dbReference type="EMBL" id="KAF2109481.1"/>
    </source>
</evidence>
<gene>
    <name evidence="1" type="ORF">BDV96DRAFT_502492</name>
</gene>
<keyword evidence="2" id="KW-1185">Reference proteome</keyword>
<dbReference type="AlphaFoldDB" id="A0A6A5YTL3"/>
<organism evidence="1 2">
    <name type="scientific">Lophiotrema nucula</name>
    <dbReference type="NCBI Taxonomy" id="690887"/>
    <lineage>
        <taxon>Eukaryota</taxon>
        <taxon>Fungi</taxon>
        <taxon>Dikarya</taxon>
        <taxon>Ascomycota</taxon>
        <taxon>Pezizomycotina</taxon>
        <taxon>Dothideomycetes</taxon>
        <taxon>Pleosporomycetidae</taxon>
        <taxon>Pleosporales</taxon>
        <taxon>Lophiotremataceae</taxon>
        <taxon>Lophiotrema</taxon>
    </lineage>
</organism>
<proteinExistence type="predicted"/>
<protein>
    <submittedName>
        <fullName evidence="1">Uncharacterized protein</fullName>
    </submittedName>
</protein>
<reference evidence="1" key="1">
    <citation type="journal article" date="2020" name="Stud. Mycol.">
        <title>101 Dothideomycetes genomes: a test case for predicting lifestyles and emergence of pathogens.</title>
        <authorList>
            <person name="Haridas S."/>
            <person name="Albert R."/>
            <person name="Binder M."/>
            <person name="Bloem J."/>
            <person name="Labutti K."/>
            <person name="Salamov A."/>
            <person name="Andreopoulos B."/>
            <person name="Baker S."/>
            <person name="Barry K."/>
            <person name="Bills G."/>
            <person name="Bluhm B."/>
            <person name="Cannon C."/>
            <person name="Castanera R."/>
            <person name="Culley D."/>
            <person name="Daum C."/>
            <person name="Ezra D."/>
            <person name="Gonzalez J."/>
            <person name="Henrissat B."/>
            <person name="Kuo A."/>
            <person name="Liang C."/>
            <person name="Lipzen A."/>
            <person name="Lutzoni F."/>
            <person name="Magnuson J."/>
            <person name="Mondo S."/>
            <person name="Nolan M."/>
            <person name="Ohm R."/>
            <person name="Pangilinan J."/>
            <person name="Park H.-J."/>
            <person name="Ramirez L."/>
            <person name="Alfaro M."/>
            <person name="Sun H."/>
            <person name="Tritt A."/>
            <person name="Yoshinaga Y."/>
            <person name="Zwiers L.-H."/>
            <person name="Turgeon B."/>
            <person name="Goodwin S."/>
            <person name="Spatafora J."/>
            <person name="Crous P."/>
            <person name="Grigoriev I."/>
        </authorList>
    </citation>
    <scope>NUCLEOTIDE SEQUENCE</scope>
    <source>
        <strain evidence="1">CBS 627.86</strain>
    </source>
</reference>
<dbReference type="EMBL" id="ML977342">
    <property type="protein sequence ID" value="KAF2109481.1"/>
    <property type="molecule type" value="Genomic_DNA"/>
</dbReference>
<dbReference type="Proteomes" id="UP000799770">
    <property type="component" value="Unassembled WGS sequence"/>
</dbReference>
<name>A0A6A5YTL3_9PLEO</name>
<accession>A0A6A5YTL3</accession>